<name>A0A9Q0FUW9_9ROSI</name>
<dbReference type="GO" id="GO:0008422">
    <property type="term" value="F:beta-glucosidase activity"/>
    <property type="evidence" value="ECO:0007669"/>
    <property type="project" value="TreeGrafter"/>
</dbReference>
<dbReference type="OrthoDB" id="65569at2759"/>
<dbReference type="GO" id="GO:0005975">
    <property type="term" value="P:carbohydrate metabolic process"/>
    <property type="evidence" value="ECO:0007669"/>
    <property type="project" value="InterPro"/>
</dbReference>
<dbReference type="EMBL" id="JAKUCV010003946">
    <property type="protein sequence ID" value="KAJ4837082.1"/>
    <property type="molecule type" value="Genomic_DNA"/>
</dbReference>
<comment type="similarity">
    <text evidence="1 2">Belongs to the glycosyl hydrolase 1 family.</text>
</comment>
<protein>
    <submittedName>
        <fullName evidence="3">Uncharacterized protein</fullName>
    </submittedName>
</protein>
<evidence type="ECO:0000256" key="1">
    <source>
        <dbReference type="ARBA" id="ARBA00010838"/>
    </source>
</evidence>
<evidence type="ECO:0000256" key="2">
    <source>
        <dbReference type="RuleBase" id="RU003690"/>
    </source>
</evidence>
<dbReference type="InterPro" id="IPR001360">
    <property type="entry name" value="Glyco_hydro_1"/>
</dbReference>
<reference evidence="3" key="2">
    <citation type="journal article" date="2023" name="Plants (Basel)">
        <title>Annotation of the Turnera subulata (Passifloraceae) Draft Genome Reveals the S-Locus Evolved after the Divergence of Turneroideae from Passifloroideae in a Stepwise Manner.</title>
        <authorList>
            <person name="Henning P.M."/>
            <person name="Roalson E.H."/>
            <person name="Mir W."/>
            <person name="McCubbin A.G."/>
            <person name="Shore J.S."/>
        </authorList>
    </citation>
    <scope>NUCLEOTIDE SEQUENCE</scope>
    <source>
        <strain evidence="3">F60SS</strain>
    </source>
</reference>
<dbReference type="Proteomes" id="UP001141552">
    <property type="component" value="Unassembled WGS sequence"/>
</dbReference>
<dbReference type="Pfam" id="PF00232">
    <property type="entry name" value="Glyco_hydro_1"/>
    <property type="match status" value="1"/>
</dbReference>
<dbReference type="PANTHER" id="PTHR10353:SF323">
    <property type="entry name" value="LINAMARASE"/>
    <property type="match status" value="1"/>
</dbReference>
<dbReference type="AlphaFoldDB" id="A0A9Q0FUW9"/>
<sequence>MNRACRAGDSSTEPYIATHNLLLSHAAAVDVYRENISIGVTLVTWWMEPYSNQTADQDAANLRSIGVTLVTWWMEPYSNQTADQDAANRALYFYYGCSRYVRNVETVDPERISYTNDAHAELLYENSEGQSIGPVRNIGTPDLRFLRLASTSPAGLIHHFDI</sequence>
<dbReference type="InterPro" id="IPR017853">
    <property type="entry name" value="GH"/>
</dbReference>
<accession>A0A9Q0FUW9</accession>
<keyword evidence="4" id="KW-1185">Reference proteome</keyword>
<gene>
    <name evidence="3" type="ORF">Tsubulata_030803</name>
</gene>
<evidence type="ECO:0000313" key="4">
    <source>
        <dbReference type="Proteomes" id="UP001141552"/>
    </source>
</evidence>
<dbReference type="PANTHER" id="PTHR10353">
    <property type="entry name" value="GLYCOSYL HYDROLASE"/>
    <property type="match status" value="1"/>
</dbReference>
<organism evidence="3 4">
    <name type="scientific">Turnera subulata</name>
    <dbReference type="NCBI Taxonomy" id="218843"/>
    <lineage>
        <taxon>Eukaryota</taxon>
        <taxon>Viridiplantae</taxon>
        <taxon>Streptophyta</taxon>
        <taxon>Embryophyta</taxon>
        <taxon>Tracheophyta</taxon>
        <taxon>Spermatophyta</taxon>
        <taxon>Magnoliopsida</taxon>
        <taxon>eudicotyledons</taxon>
        <taxon>Gunneridae</taxon>
        <taxon>Pentapetalae</taxon>
        <taxon>rosids</taxon>
        <taxon>fabids</taxon>
        <taxon>Malpighiales</taxon>
        <taxon>Passifloraceae</taxon>
        <taxon>Turnera</taxon>
    </lineage>
</organism>
<reference evidence="3" key="1">
    <citation type="submission" date="2022-02" db="EMBL/GenBank/DDBJ databases">
        <authorList>
            <person name="Henning P.M."/>
            <person name="McCubbin A.G."/>
            <person name="Shore J.S."/>
        </authorList>
    </citation>
    <scope>NUCLEOTIDE SEQUENCE</scope>
    <source>
        <strain evidence="3">F60SS</strain>
        <tissue evidence="3">Leaves</tissue>
    </source>
</reference>
<evidence type="ECO:0000313" key="3">
    <source>
        <dbReference type="EMBL" id="KAJ4837082.1"/>
    </source>
</evidence>
<comment type="caution">
    <text evidence="3">The sequence shown here is derived from an EMBL/GenBank/DDBJ whole genome shotgun (WGS) entry which is preliminary data.</text>
</comment>
<dbReference type="SUPFAM" id="SSF51445">
    <property type="entry name" value="(Trans)glycosidases"/>
    <property type="match status" value="1"/>
</dbReference>
<dbReference type="Gene3D" id="3.20.20.80">
    <property type="entry name" value="Glycosidases"/>
    <property type="match status" value="1"/>
</dbReference>
<proteinExistence type="inferred from homology"/>